<accession>A0ABR0W1X6</accession>
<evidence type="ECO:0000313" key="2">
    <source>
        <dbReference type="Proteomes" id="UP001318860"/>
    </source>
</evidence>
<comment type="caution">
    <text evidence="1">The sequence shown here is derived from an EMBL/GenBank/DDBJ whole genome shotgun (WGS) entry which is preliminary data.</text>
</comment>
<protein>
    <submittedName>
        <fullName evidence="1">Uncharacterized protein</fullName>
    </submittedName>
</protein>
<evidence type="ECO:0000313" key="1">
    <source>
        <dbReference type="EMBL" id="KAK6140651.1"/>
    </source>
</evidence>
<reference evidence="1 2" key="1">
    <citation type="journal article" date="2021" name="Comput. Struct. Biotechnol. J.">
        <title>De novo genome assembly of the potent medicinal plant Rehmannia glutinosa using nanopore technology.</title>
        <authorList>
            <person name="Ma L."/>
            <person name="Dong C."/>
            <person name="Song C."/>
            <person name="Wang X."/>
            <person name="Zheng X."/>
            <person name="Niu Y."/>
            <person name="Chen S."/>
            <person name="Feng W."/>
        </authorList>
    </citation>
    <scope>NUCLEOTIDE SEQUENCE [LARGE SCALE GENOMIC DNA]</scope>
    <source>
        <strain evidence="1">DH-2019</strain>
    </source>
</reference>
<dbReference type="Proteomes" id="UP001318860">
    <property type="component" value="Unassembled WGS sequence"/>
</dbReference>
<organism evidence="1 2">
    <name type="scientific">Rehmannia glutinosa</name>
    <name type="common">Chinese foxglove</name>
    <dbReference type="NCBI Taxonomy" id="99300"/>
    <lineage>
        <taxon>Eukaryota</taxon>
        <taxon>Viridiplantae</taxon>
        <taxon>Streptophyta</taxon>
        <taxon>Embryophyta</taxon>
        <taxon>Tracheophyta</taxon>
        <taxon>Spermatophyta</taxon>
        <taxon>Magnoliopsida</taxon>
        <taxon>eudicotyledons</taxon>
        <taxon>Gunneridae</taxon>
        <taxon>Pentapetalae</taxon>
        <taxon>asterids</taxon>
        <taxon>lamiids</taxon>
        <taxon>Lamiales</taxon>
        <taxon>Orobanchaceae</taxon>
        <taxon>Rehmannieae</taxon>
        <taxon>Rehmannia</taxon>
    </lineage>
</organism>
<proteinExistence type="predicted"/>
<keyword evidence="2" id="KW-1185">Reference proteome</keyword>
<gene>
    <name evidence="1" type="ORF">DH2020_025609</name>
</gene>
<dbReference type="EMBL" id="JABTTQ020000282">
    <property type="protein sequence ID" value="KAK6140651.1"/>
    <property type="molecule type" value="Genomic_DNA"/>
</dbReference>
<sequence>MAVAGNKELKWKADYLTVSSKPRSNIFCEFHNDYGKTTEDFWHSKDEIEWMVKKGWMSGSVRLDQVRAGNANAHKNHLPRVHGKRKGNTGAGKEILPPMVTIHMIVGGPTDGDSNRAWKAHAILEVRPIMEVGEDAGPIISFGAEDKKGVKPVDTALFVFGGGVVEPIGASINTFKAIASTFHMKLKFVMEDGVGDVLGDQHVASKCYVETMRKREHKKSKWKEVDSERETNPHKIVKRKEKEKNRGMLSVRPREEAMIIELVLGDPIKTTMIGTQLGPELAIEIVEFLRKKHGCVCVEFRRFGRSRSRACNSPPQCRFREKTSQAEKVPFGWDMDKDYSGGSK</sequence>
<name>A0ABR0W1X6_REHGL</name>